<evidence type="ECO:0000313" key="1">
    <source>
        <dbReference type="EMBL" id="SPD72199.1"/>
    </source>
</evidence>
<reference evidence="1" key="1">
    <citation type="submission" date="2018-01" db="EMBL/GenBank/DDBJ databases">
        <authorList>
            <person name="Regsiter A."/>
            <person name="William W."/>
        </authorList>
    </citation>
    <scope>NUCLEOTIDE SEQUENCE</scope>
    <source>
        <strain evidence="1">TRIP AH-1</strain>
    </source>
</reference>
<gene>
    <name evidence="1" type="ORF">PITCH_A1260022</name>
</gene>
<dbReference type="EMBL" id="OJIN01000031">
    <property type="protein sequence ID" value="SPD72199.1"/>
    <property type="molecule type" value="Genomic_DNA"/>
</dbReference>
<proteinExistence type="predicted"/>
<organism evidence="1">
    <name type="scientific">uncultured Desulfobacterium sp</name>
    <dbReference type="NCBI Taxonomy" id="201089"/>
    <lineage>
        <taxon>Bacteria</taxon>
        <taxon>Pseudomonadati</taxon>
        <taxon>Thermodesulfobacteriota</taxon>
        <taxon>Desulfobacteria</taxon>
        <taxon>Desulfobacterales</taxon>
        <taxon>Desulfobacteriaceae</taxon>
        <taxon>Desulfobacterium</taxon>
        <taxon>environmental samples</taxon>
    </lineage>
</organism>
<name>A0A445MRY7_9BACT</name>
<accession>A0A445MRY7</accession>
<sequence>MLMLLSQRVLSINVHIWYALFRLKLIVSATVYRNEKKE</sequence>
<dbReference type="AlphaFoldDB" id="A0A445MRY7"/>
<protein>
    <submittedName>
        <fullName evidence="1">Uncharacterized protein</fullName>
    </submittedName>
</protein>